<dbReference type="eggNOG" id="COG3625">
    <property type="taxonomic scope" value="Bacteria"/>
</dbReference>
<accession>D9SDE3</accession>
<evidence type="ECO:0000313" key="1">
    <source>
        <dbReference type="EMBL" id="ADL56741.1"/>
    </source>
</evidence>
<dbReference type="AlphaFoldDB" id="D9SDE3"/>
<dbReference type="GO" id="GO:0016829">
    <property type="term" value="F:lyase activity"/>
    <property type="evidence" value="ECO:0007669"/>
    <property type="project" value="UniProtKB-KW"/>
</dbReference>
<dbReference type="PIRSF" id="PIRSF020680">
    <property type="entry name" value="PhnH"/>
    <property type="match status" value="1"/>
</dbReference>
<evidence type="ECO:0000313" key="2">
    <source>
        <dbReference type="Proteomes" id="UP000001235"/>
    </source>
</evidence>
<dbReference type="EMBL" id="CP002159">
    <property type="protein sequence ID" value="ADL56741.1"/>
    <property type="molecule type" value="Genomic_DNA"/>
</dbReference>
<dbReference type="InterPro" id="IPR008772">
    <property type="entry name" value="Phosphonate_metab_PhnH"/>
</dbReference>
<keyword evidence="2" id="KW-1185">Reference proteome</keyword>
<dbReference type="Gene3D" id="3.40.50.11310">
    <property type="entry name" value="Bacterial phosphonate metabolism protein PhnH"/>
    <property type="match status" value="1"/>
</dbReference>
<dbReference type="STRING" id="395494.Galf_2746"/>
<dbReference type="HOGENOM" id="CLU_115317_0_0_4"/>
<sequence>MLNETINCSPAIWQPMMQQQVFRGLLDSFSYPGRITPCADHETSACLAVLIALVDGETTLADPQQLLSSALWARLETRPCVLEKAAFILLNGAPEPDFDPCIGTLDAPETGATILLRVAALHPDLTGNLSLHLSGPGIESTTSISVDGLHPAWIDARQEWVSAFPLGVDFLLCDEHHFVAMPRTTQITIGDAA</sequence>
<dbReference type="Proteomes" id="UP000001235">
    <property type="component" value="Chromosome"/>
</dbReference>
<protein>
    <submittedName>
        <fullName evidence="1">Phosphonate C-P lyase system protein PhnH</fullName>
    </submittedName>
</protein>
<proteinExistence type="predicted"/>
<dbReference type="SUPFAM" id="SSF159709">
    <property type="entry name" value="PhnH-like"/>
    <property type="match status" value="1"/>
</dbReference>
<dbReference type="Pfam" id="PF05845">
    <property type="entry name" value="PhnH"/>
    <property type="match status" value="1"/>
</dbReference>
<gene>
    <name evidence="1" type="ordered locus">Galf_2746</name>
</gene>
<dbReference type="GO" id="GO:0019634">
    <property type="term" value="P:organic phosphonate metabolic process"/>
    <property type="evidence" value="ECO:0007669"/>
    <property type="project" value="InterPro"/>
</dbReference>
<dbReference type="RefSeq" id="WP_013294643.1">
    <property type="nucleotide sequence ID" value="NC_014394.1"/>
</dbReference>
<name>D9SDE3_GALCS</name>
<dbReference type="InterPro" id="IPR038058">
    <property type="entry name" value="PhnH-like_sp"/>
</dbReference>
<organism evidence="1 2">
    <name type="scientific">Gallionella capsiferriformans (strain ES-2)</name>
    <name type="common">Gallionella ferruginea capsiferriformans (strain ES-2)</name>
    <dbReference type="NCBI Taxonomy" id="395494"/>
    <lineage>
        <taxon>Bacteria</taxon>
        <taxon>Pseudomonadati</taxon>
        <taxon>Pseudomonadota</taxon>
        <taxon>Betaproteobacteria</taxon>
        <taxon>Nitrosomonadales</taxon>
        <taxon>Gallionellaceae</taxon>
        <taxon>Gallionella</taxon>
    </lineage>
</organism>
<dbReference type="NCBIfam" id="TIGR03292">
    <property type="entry name" value="PhnH_redo"/>
    <property type="match status" value="1"/>
</dbReference>
<keyword evidence="1" id="KW-0456">Lyase</keyword>
<reference evidence="1 2" key="1">
    <citation type="submission" date="2010-08" db="EMBL/GenBank/DDBJ databases">
        <title>Complete sequence of Gallionella capsiferriformans ES-2.</title>
        <authorList>
            <consortium name="US DOE Joint Genome Institute"/>
            <person name="Lucas S."/>
            <person name="Copeland A."/>
            <person name="Lapidus A."/>
            <person name="Cheng J.-F."/>
            <person name="Bruce D."/>
            <person name="Goodwin L."/>
            <person name="Pitluck S."/>
            <person name="Chertkov O."/>
            <person name="Davenport K.W."/>
            <person name="Detter J.C."/>
            <person name="Han C."/>
            <person name="Tapia R."/>
            <person name="Land M."/>
            <person name="Hauser L."/>
            <person name="Chang Y.-J."/>
            <person name="Jeffries C."/>
            <person name="Kyrpides N."/>
            <person name="Ivanova N."/>
            <person name="Mikhailova N."/>
            <person name="Shelobolina E.S."/>
            <person name="Picardal F."/>
            <person name="Roden E."/>
            <person name="Emerson D."/>
            <person name="Woyke T."/>
        </authorList>
    </citation>
    <scope>NUCLEOTIDE SEQUENCE [LARGE SCALE GENOMIC DNA]</scope>
    <source>
        <strain evidence="1 2">ES-2</strain>
    </source>
</reference>
<dbReference type="KEGG" id="gca:Galf_2746"/>